<feature type="domain" description="Aminotransferase class V" evidence="2">
    <location>
        <begin position="74"/>
        <end position="145"/>
    </location>
</feature>
<organism evidence="3 4">
    <name type="scientific">Fomitopsis schrenkii</name>
    <name type="common">Brown rot fungus</name>
    <dbReference type="NCBI Taxonomy" id="2126942"/>
    <lineage>
        <taxon>Eukaryota</taxon>
        <taxon>Fungi</taxon>
        <taxon>Dikarya</taxon>
        <taxon>Basidiomycota</taxon>
        <taxon>Agaricomycotina</taxon>
        <taxon>Agaricomycetes</taxon>
        <taxon>Polyporales</taxon>
        <taxon>Fomitopsis</taxon>
    </lineage>
</organism>
<gene>
    <name evidence="3" type="ORF">FOMPIDRAFT_1170445</name>
</gene>
<dbReference type="EMBL" id="KE504270">
    <property type="protein sequence ID" value="EPS93523.1"/>
    <property type="molecule type" value="Genomic_DNA"/>
</dbReference>
<evidence type="ECO:0000259" key="2">
    <source>
        <dbReference type="Pfam" id="PF00266"/>
    </source>
</evidence>
<keyword evidence="1" id="KW-0663">Pyridoxal phosphate</keyword>
<evidence type="ECO:0000313" key="3">
    <source>
        <dbReference type="EMBL" id="EPS93523.1"/>
    </source>
</evidence>
<protein>
    <recommendedName>
        <fullName evidence="2">Aminotransferase class V domain-containing protein</fullName>
    </recommendedName>
</protein>
<dbReference type="eggNOG" id="KOG1549">
    <property type="taxonomic scope" value="Eukaryota"/>
</dbReference>
<dbReference type="SUPFAM" id="SSF53383">
    <property type="entry name" value="PLP-dependent transferases"/>
    <property type="match status" value="1"/>
</dbReference>
<sequence length="478" mass="53219">MTAILPTDPGSGDGKQHTYDVGKKPPPFGHALRAYWAFDPGFVNLNIGSYGALPLPVMFKCQELTVLAERNPDKFHRLTYMAMQQEARQRVADLVGVEHDELVLVPDATQGINTVLRNFEWKEGDVIVDATTTYHAISRTIRYLSDRSEPPRPTPASIVLTFPTTQAQILDSFRAKIREIKRANLNVDYSDTPPDAAGPRNPRGNKIVAVIDSISSNPGMVLPWKELVQICKEEGVWSLIDGAHSVGQEHLDLSAAKPDFFISNCHKWLYAKRGCALLYVPKRNQYIIKSSIPTSHAYVSPNDPEPPAPGDTHFVLQHEWTGTMDQIPYLSVGPALDFRQWLGGEEAINTYCHKLALDGGKRLAEVLGTKTLDETGQFTLNMTNVRLPLPTEAESGKYYTPEMGAKILKVLTQKLILDWNFASPVFVHAGAWWTRSSAQVWNEVSDFEYVGRAFKAMCADIVEVVEKGGEFPELADAR</sequence>
<reference evidence="3 4" key="1">
    <citation type="journal article" date="2012" name="Science">
        <title>The Paleozoic origin of enzymatic lignin decomposition reconstructed from 31 fungal genomes.</title>
        <authorList>
            <person name="Floudas D."/>
            <person name="Binder M."/>
            <person name="Riley R."/>
            <person name="Barry K."/>
            <person name="Blanchette R.A."/>
            <person name="Henrissat B."/>
            <person name="Martinez A.T."/>
            <person name="Otillar R."/>
            <person name="Spatafora J.W."/>
            <person name="Yadav J.S."/>
            <person name="Aerts A."/>
            <person name="Benoit I."/>
            <person name="Boyd A."/>
            <person name="Carlson A."/>
            <person name="Copeland A."/>
            <person name="Coutinho P.M."/>
            <person name="de Vries R.P."/>
            <person name="Ferreira P."/>
            <person name="Findley K."/>
            <person name="Foster B."/>
            <person name="Gaskell J."/>
            <person name="Glotzer D."/>
            <person name="Gorecki P."/>
            <person name="Heitman J."/>
            <person name="Hesse C."/>
            <person name="Hori C."/>
            <person name="Igarashi K."/>
            <person name="Jurgens J.A."/>
            <person name="Kallen N."/>
            <person name="Kersten P."/>
            <person name="Kohler A."/>
            <person name="Kuees U."/>
            <person name="Kumar T.K.A."/>
            <person name="Kuo A."/>
            <person name="LaButti K."/>
            <person name="Larrondo L.F."/>
            <person name="Lindquist E."/>
            <person name="Ling A."/>
            <person name="Lombard V."/>
            <person name="Lucas S."/>
            <person name="Lundell T."/>
            <person name="Martin R."/>
            <person name="McLaughlin D.J."/>
            <person name="Morgenstern I."/>
            <person name="Morin E."/>
            <person name="Murat C."/>
            <person name="Nagy L.G."/>
            <person name="Nolan M."/>
            <person name="Ohm R.A."/>
            <person name="Patyshakuliyeva A."/>
            <person name="Rokas A."/>
            <person name="Ruiz-Duenas F.J."/>
            <person name="Sabat G."/>
            <person name="Salamov A."/>
            <person name="Samejima M."/>
            <person name="Schmutz J."/>
            <person name="Slot J.C."/>
            <person name="St John F."/>
            <person name="Stenlid J."/>
            <person name="Sun H."/>
            <person name="Sun S."/>
            <person name="Syed K."/>
            <person name="Tsang A."/>
            <person name="Wiebenga A."/>
            <person name="Young D."/>
            <person name="Pisabarro A."/>
            <person name="Eastwood D.C."/>
            <person name="Martin F."/>
            <person name="Cullen D."/>
            <person name="Grigoriev I.V."/>
            <person name="Hibbett D.S."/>
        </authorList>
    </citation>
    <scope>NUCLEOTIDE SEQUENCE</scope>
    <source>
        <strain evidence="4">FP-58527</strain>
    </source>
</reference>
<dbReference type="FunCoup" id="S8DQL7">
    <property type="interactions" value="14"/>
</dbReference>
<dbReference type="STRING" id="743788.S8DQL7"/>
<dbReference type="OrthoDB" id="5978656at2759"/>
<name>S8DQL7_FOMSC</name>
<dbReference type="AlphaFoldDB" id="S8DQL7"/>
<dbReference type="Proteomes" id="UP000015241">
    <property type="component" value="Unassembled WGS sequence"/>
</dbReference>
<proteinExistence type="predicted"/>
<dbReference type="PANTHER" id="PTHR43092">
    <property type="entry name" value="L-CYSTEINE DESULFHYDRASE"/>
    <property type="match status" value="1"/>
</dbReference>
<accession>S8DQL7</accession>
<evidence type="ECO:0000256" key="1">
    <source>
        <dbReference type="ARBA" id="ARBA00022898"/>
    </source>
</evidence>
<dbReference type="InterPro" id="IPR015421">
    <property type="entry name" value="PyrdxlP-dep_Trfase_major"/>
</dbReference>
<dbReference type="InterPro" id="IPR000192">
    <property type="entry name" value="Aminotrans_V_dom"/>
</dbReference>
<dbReference type="PANTHER" id="PTHR43092:SF2">
    <property type="entry name" value="HERCYNYLCYSTEINE SULFOXIDE LYASE"/>
    <property type="match status" value="1"/>
</dbReference>
<evidence type="ECO:0000313" key="4">
    <source>
        <dbReference type="Proteomes" id="UP000015241"/>
    </source>
</evidence>
<dbReference type="InParanoid" id="S8DQL7"/>
<feature type="domain" description="Aminotransferase class V" evidence="2">
    <location>
        <begin position="209"/>
        <end position="284"/>
    </location>
</feature>
<keyword evidence="4" id="KW-1185">Reference proteome</keyword>
<dbReference type="Pfam" id="PF00266">
    <property type="entry name" value="Aminotran_5"/>
    <property type="match status" value="2"/>
</dbReference>
<dbReference type="InterPro" id="IPR015424">
    <property type="entry name" value="PyrdxlP-dep_Trfase"/>
</dbReference>
<dbReference type="HOGENOM" id="CLU_003433_3_0_1"/>
<dbReference type="Gene3D" id="3.40.640.10">
    <property type="entry name" value="Type I PLP-dependent aspartate aminotransferase-like (Major domain)"/>
    <property type="match status" value="1"/>
</dbReference>